<gene>
    <name evidence="2" type="ORF">QTP70_015307</name>
</gene>
<feature type="compositionally biased region" description="Basic and acidic residues" evidence="1">
    <location>
        <begin position="96"/>
        <end position="133"/>
    </location>
</feature>
<evidence type="ECO:0000313" key="2">
    <source>
        <dbReference type="EMBL" id="KAK3553907.1"/>
    </source>
</evidence>
<accession>A0AAE0VBA9</accession>
<reference evidence="2" key="1">
    <citation type="submission" date="2023-06" db="EMBL/GenBank/DDBJ databases">
        <title>Male Hemibagrus guttatus genome.</title>
        <authorList>
            <person name="Bian C."/>
        </authorList>
    </citation>
    <scope>NUCLEOTIDE SEQUENCE</scope>
    <source>
        <strain evidence="2">Male_cb2023</strain>
        <tissue evidence="2">Muscle</tissue>
    </source>
</reference>
<feature type="compositionally biased region" description="Polar residues" evidence="1">
    <location>
        <begin position="81"/>
        <end position="93"/>
    </location>
</feature>
<feature type="compositionally biased region" description="Polar residues" evidence="1">
    <location>
        <begin position="216"/>
        <end position="229"/>
    </location>
</feature>
<dbReference type="Proteomes" id="UP001274896">
    <property type="component" value="Unassembled WGS sequence"/>
</dbReference>
<keyword evidence="3" id="KW-1185">Reference proteome</keyword>
<feature type="non-terminal residue" evidence="2">
    <location>
        <position position="280"/>
    </location>
</feature>
<dbReference type="AlphaFoldDB" id="A0AAE0VBA9"/>
<evidence type="ECO:0000256" key="1">
    <source>
        <dbReference type="SAM" id="MobiDB-lite"/>
    </source>
</evidence>
<dbReference type="EMBL" id="JAUCMX010000002">
    <property type="protein sequence ID" value="KAK3553907.1"/>
    <property type="molecule type" value="Genomic_DNA"/>
</dbReference>
<evidence type="ECO:0000313" key="3">
    <source>
        <dbReference type="Proteomes" id="UP001274896"/>
    </source>
</evidence>
<proteinExistence type="predicted"/>
<sequence>IDRIIFCVFLENDYGIYNRKMSDYFPPDTTKKTDTDDVHMDSQVDQDVDMLSQGGKSMLDYSHVSESQFFGADLDMDHPDTPSQQAETCTSVAENPAKEMTSEKCDPVEDEKSAGESKPKQQKEKHEEKKGDSEQGAGGAGVEKEKGAGEKTENAPADTKQEDEEDQATSMNSKDTDSQGLEETMEVEGAENVEKNTTTDISKSEGEVKQQDKSLAGTNQVTQTDSSQSKGFLVLDLNRTSINFFSNVSNSNSSVGSDHTGRPSLPTCINEPWQPMNLSW</sequence>
<protein>
    <submittedName>
        <fullName evidence="2">Uncharacterized protein</fullName>
    </submittedName>
</protein>
<organism evidence="2 3">
    <name type="scientific">Hemibagrus guttatus</name>
    <dbReference type="NCBI Taxonomy" id="175788"/>
    <lineage>
        <taxon>Eukaryota</taxon>
        <taxon>Metazoa</taxon>
        <taxon>Chordata</taxon>
        <taxon>Craniata</taxon>
        <taxon>Vertebrata</taxon>
        <taxon>Euteleostomi</taxon>
        <taxon>Actinopterygii</taxon>
        <taxon>Neopterygii</taxon>
        <taxon>Teleostei</taxon>
        <taxon>Ostariophysi</taxon>
        <taxon>Siluriformes</taxon>
        <taxon>Bagridae</taxon>
        <taxon>Hemibagrus</taxon>
    </lineage>
</organism>
<comment type="caution">
    <text evidence="2">The sequence shown here is derived from an EMBL/GenBank/DDBJ whole genome shotgun (WGS) entry which is preliminary data.</text>
</comment>
<feature type="compositionally biased region" description="Polar residues" evidence="1">
    <location>
        <begin position="168"/>
        <end position="181"/>
    </location>
</feature>
<feature type="region of interest" description="Disordered" evidence="1">
    <location>
        <begin position="72"/>
        <end position="229"/>
    </location>
</feature>
<feature type="compositionally biased region" description="Basic and acidic residues" evidence="1">
    <location>
        <begin position="202"/>
        <end position="212"/>
    </location>
</feature>
<name>A0AAE0VBA9_9TELE</name>
<feature type="compositionally biased region" description="Basic and acidic residues" evidence="1">
    <location>
        <begin position="142"/>
        <end position="153"/>
    </location>
</feature>